<evidence type="ECO:0000313" key="5">
    <source>
        <dbReference type="Proteomes" id="UP000317881"/>
    </source>
</evidence>
<keyword evidence="5" id="KW-1185">Reference proteome</keyword>
<keyword evidence="1" id="KW-1133">Transmembrane helix</keyword>
<organism evidence="4 5">
    <name type="scientific">Streptomyces spinoverrucosus</name>
    <dbReference type="NCBI Taxonomy" id="284043"/>
    <lineage>
        <taxon>Bacteria</taxon>
        <taxon>Bacillati</taxon>
        <taxon>Actinomycetota</taxon>
        <taxon>Actinomycetes</taxon>
        <taxon>Kitasatosporales</taxon>
        <taxon>Streptomycetaceae</taxon>
        <taxon>Streptomyces</taxon>
    </lineage>
</organism>
<evidence type="ECO:0000259" key="3">
    <source>
        <dbReference type="Pfam" id="PF21537"/>
    </source>
</evidence>
<feature type="signal peptide" evidence="2">
    <location>
        <begin position="1"/>
        <end position="20"/>
    </location>
</feature>
<dbReference type="Proteomes" id="UP000317881">
    <property type="component" value="Unassembled WGS sequence"/>
</dbReference>
<dbReference type="Pfam" id="PF21537">
    <property type="entry name" value="DUF1980_C"/>
    <property type="match status" value="1"/>
</dbReference>
<proteinExistence type="predicted"/>
<comment type="caution">
    <text evidence="4">The sequence shown here is derived from an EMBL/GenBank/DDBJ whole genome shotgun (WGS) entry which is preliminary data.</text>
</comment>
<feature type="transmembrane region" description="Helical" evidence="1">
    <location>
        <begin position="36"/>
        <end position="55"/>
    </location>
</feature>
<sequence length="233" mass="24807">MNRHAQAAVLCLLGASLVHAGATELSLRYVKSGLRPLLLLAGVVLVAAAVATVWYERRSPASGHHHEPRVSWLLLLPVLALVLIAPPALGSYSAMRAGTSLQEPPAYPPLPAGDPVRLGLADYAARAAYDQGRSLRDREVRITGFVALDRAGDAYLVRIALNCCAADGRPVKVGLTGGVPPVLQPDTWLEVTGTYTPRRTRDPVNAGPIPFIEVTAAKPVTAPSDPYDESWNN</sequence>
<feature type="transmembrane region" description="Helical" evidence="1">
    <location>
        <begin position="70"/>
        <end position="89"/>
    </location>
</feature>
<dbReference type="OrthoDB" id="359029at2"/>
<evidence type="ECO:0000313" key="4">
    <source>
        <dbReference type="EMBL" id="GEC06359.1"/>
    </source>
</evidence>
<dbReference type="RefSeq" id="WP_141311001.1">
    <property type="nucleotide sequence ID" value="NZ_BJND01000026.1"/>
</dbReference>
<dbReference type="InterPro" id="IPR048447">
    <property type="entry name" value="DUF1980_C"/>
</dbReference>
<protein>
    <submittedName>
        <fullName evidence="4">Membrane protein</fullName>
    </submittedName>
</protein>
<gene>
    <name evidence="4" type="primary">ycgQ_2</name>
    <name evidence="4" type="ORF">SSP24_40140</name>
</gene>
<accession>A0A4Y3VL64</accession>
<name>A0A4Y3VL64_9ACTN</name>
<feature type="chain" id="PRO_5039487823" evidence="2">
    <location>
        <begin position="21"/>
        <end position="233"/>
    </location>
</feature>
<evidence type="ECO:0000256" key="2">
    <source>
        <dbReference type="SAM" id="SignalP"/>
    </source>
</evidence>
<keyword evidence="1" id="KW-0812">Transmembrane</keyword>
<dbReference type="AlphaFoldDB" id="A0A4Y3VL64"/>
<dbReference type="EMBL" id="BJND01000026">
    <property type="protein sequence ID" value="GEC06359.1"/>
    <property type="molecule type" value="Genomic_DNA"/>
</dbReference>
<reference evidence="4 5" key="1">
    <citation type="submission" date="2019-06" db="EMBL/GenBank/DDBJ databases">
        <title>Whole genome shotgun sequence of Streptomyces spinoverrucosus NBRC 14228.</title>
        <authorList>
            <person name="Hosoyama A."/>
            <person name="Uohara A."/>
            <person name="Ohji S."/>
            <person name="Ichikawa N."/>
        </authorList>
    </citation>
    <scope>NUCLEOTIDE SEQUENCE [LARGE SCALE GENOMIC DNA]</scope>
    <source>
        <strain evidence="4 5">NBRC 14228</strain>
    </source>
</reference>
<evidence type="ECO:0000256" key="1">
    <source>
        <dbReference type="SAM" id="Phobius"/>
    </source>
</evidence>
<dbReference type="InterPro" id="IPR015402">
    <property type="entry name" value="DUF1980"/>
</dbReference>
<keyword evidence="1" id="KW-0472">Membrane</keyword>
<dbReference type="NCBIfam" id="TIGR03943">
    <property type="entry name" value="TIGR03943 family putative permease subunit"/>
    <property type="match status" value="1"/>
</dbReference>
<feature type="domain" description="DUF1980" evidence="3">
    <location>
        <begin position="134"/>
        <end position="227"/>
    </location>
</feature>
<keyword evidence="2" id="KW-0732">Signal</keyword>